<reference evidence="2 3" key="1">
    <citation type="submission" date="2024-01" db="EMBL/GenBank/DDBJ databases">
        <title>Genome assemblies of Stephania.</title>
        <authorList>
            <person name="Yang L."/>
        </authorList>
    </citation>
    <scope>NUCLEOTIDE SEQUENCE [LARGE SCALE GENOMIC DNA]</scope>
    <source>
        <strain evidence="2">JXDWG</strain>
        <tissue evidence="2">Leaf</tissue>
    </source>
</reference>
<comment type="caution">
    <text evidence="2">The sequence shown here is derived from an EMBL/GenBank/DDBJ whole genome shotgun (WGS) entry which is preliminary data.</text>
</comment>
<dbReference type="AlphaFoldDB" id="A0AAP0L693"/>
<feature type="region of interest" description="Disordered" evidence="1">
    <location>
        <begin position="214"/>
        <end position="234"/>
    </location>
</feature>
<evidence type="ECO:0000313" key="3">
    <source>
        <dbReference type="Proteomes" id="UP001419268"/>
    </source>
</evidence>
<dbReference type="Proteomes" id="UP001419268">
    <property type="component" value="Unassembled WGS sequence"/>
</dbReference>
<sequence length="234" mass="26251">MEVILKSYVDRAAVQSSCDELNGETIVCLPAFMHIKQKEGDPSDNQFNEPVFLASIFVLECLGHLPFEVVVLLLTFLLSGLRALTKEAPLVMLHACDKINERLMLHGIGFSLDIPKWVANDFFMSTDASMASESVGAHASEYQLHSRHRHIQCEGLEMIEGKRGLDGHGKESNLIAYCVFTVCGVYGASVRWSKARVTLVHYKEQDHRIHNMYHQRVDGNGSGQRQGQRSSRVH</sequence>
<gene>
    <name evidence="2" type="ORF">Scep_000001</name>
</gene>
<evidence type="ECO:0000313" key="2">
    <source>
        <dbReference type="EMBL" id="KAK9164810.1"/>
    </source>
</evidence>
<name>A0AAP0L693_9MAGN</name>
<keyword evidence="3" id="KW-1185">Reference proteome</keyword>
<dbReference type="EMBL" id="JBBNAG010000001">
    <property type="protein sequence ID" value="KAK9164810.1"/>
    <property type="molecule type" value="Genomic_DNA"/>
</dbReference>
<organism evidence="2 3">
    <name type="scientific">Stephania cephalantha</name>
    <dbReference type="NCBI Taxonomy" id="152367"/>
    <lineage>
        <taxon>Eukaryota</taxon>
        <taxon>Viridiplantae</taxon>
        <taxon>Streptophyta</taxon>
        <taxon>Embryophyta</taxon>
        <taxon>Tracheophyta</taxon>
        <taxon>Spermatophyta</taxon>
        <taxon>Magnoliopsida</taxon>
        <taxon>Ranunculales</taxon>
        <taxon>Menispermaceae</taxon>
        <taxon>Menispermoideae</taxon>
        <taxon>Cissampelideae</taxon>
        <taxon>Stephania</taxon>
    </lineage>
</organism>
<accession>A0AAP0L693</accession>
<evidence type="ECO:0000256" key="1">
    <source>
        <dbReference type="SAM" id="MobiDB-lite"/>
    </source>
</evidence>
<feature type="compositionally biased region" description="Low complexity" evidence="1">
    <location>
        <begin position="223"/>
        <end position="234"/>
    </location>
</feature>
<proteinExistence type="predicted"/>
<protein>
    <submittedName>
        <fullName evidence="2">Uncharacterized protein</fullName>
    </submittedName>
</protein>